<evidence type="ECO:0000313" key="2">
    <source>
        <dbReference type="Proteomes" id="UP001596425"/>
    </source>
</evidence>
<reference evidence="2" key="1">
    <citation type="journal article" date="2019" name="Int. J. Syst. Evol. Microbiol.">
        <title>The Global Catalogue of Microorganisms (GCM) 10K type strain sequencing project: providing services to taxonomists for standard genome sequencing and annotation.</title>
        <authorList>
            <consortium name="The Broad Institute Genomics Platform"/>
            <consortium name="The Broad Institute Genome Sequencing Center for Infectious Disease"/>
            <person name="Wu L."/>
            <person name="Ma J."/>
        </authorList>
    </citation>
    <scope>NUCLEOTIDE SEQUENCE [LARGE SCALE GENOMIC DNA]</scope>
    <source>
        <strain evidence="2">CGMCC 1.13718</strain>
    </source>
</reference>
<accession>A0ABW1YIN4</accession>
<proteinExistence type="predicted"/>
<name>A0ABW1YIN4_9GAMM</name>
<dbReference type="EMBL" id="JBHSVR010000001">
    <property type="protein sequence ID" value="MFC6631768.1"/>
    <property type="molecule type" value="Genomic_DNA"/>
</dbReference>
<dbReference type="Pfam" id="PF09694">
    <property type="entry name" value="Gcw_chp"/>
    <property type="match status" value="1"/>
</dbReference>
<dbReference type="InterPro" id="IPR010239">
    <property type="entry name" value="CHP02001"/>
</dbReference>
<dbReference type="Proteomes" id="UP001596425">
    <property type="component" value="Unassembled WGS sequence"/>
</dbReference>
<keyword evidence="2" id="KW-1185">Reference proteome</keyword>
<sequence>MKCPNLKALAPGCFALVVGGGSAYGAEENGNGFLDNVSGSLLFTTDYMFRSISNSNNRPAVQGDMNWSHDNGIYIGLWLSNTDFGGTGNSMELDPYIGIARDIGETNFSFDLGYWSYNYPGSKSNLDYAEIYLTPSYSKDKLSISPSFWYADNYFGEDFLDEVSAFAYEVTLGYDLPRNFSISGRIGEQTFEGRFDFLNFAYYDVGVTQTCGDFSFDLRWYDTDGVDSFFASPKLTDGRWVFGVTRNF</sequence>
<organism evidence="1 2">
    <name type="scientific">Microbulbifer taiwanensis</name>
    <dbReference type="NCBI Taxonomy" id="986746"/>
    <lineage>
        <taxon>Bacteria</taxon>
        <taxon>Pseudomonadati</taxon>
        <taxon>Pseudomonadota</taxon>
        <taxon>Gammaproteobacteria</taxon>
        <taxon>Cellvibrionales</taxon>
        <taxon>Microbulbiferaceae</taxon>
        <taxon>Microbulbifer</taxon>
    </lineage>
</organism>
<gene>
    <name evidence="1" type="ORF">ACFQBM_00670</name>
</gene>
<dbReference type="NCBIfam" id="TIGR02001">
    <property type="entry name" value="gcw_chp"/>
    <property type="match status" value="1"/>
</dbReference>
<comment type="caution">
    <text evidence="1">The sequence shown here is derived from an EMBL/GenBank/DDBJ whole genome shotgun (WGS) entry which is preliminary data.</text>
</comment>
<evidence type="ECO:0000313" key="1">
    <source>
        <dbReference type="EMBL" id="MFC6631768.1"/>
    </source>
</evidence>
<protein>
    <submittedName>
        <fullName evidence="1">TorF family putative porin</fullName>
    </submittedName>
</protein>
<dbReference type="RefSeq" id="WP_193193968.1">
    <property type="nucleotide sequence ID" value="NZ_JACZFR010000052.1"/>
</dbReference>